<evidence type="ECO:0000256" key="3">
    <source>
        <dbReference type="ARBA" id="ARBA00010033"/>
    </source>
</evidence>
<dbReference type="RefSeq" id="WP_072792417.1">
    <property type="nucleotide sequence ID" value="NZ_FQWM01000002.1"/>
</dbReference>
<keyword evidence="9" id="KW-0808">Transferase</keyword>
<dbReference type="InterPro" id="IPR035422">
    <property type="entry name" value="AlgF"/>
</dbReference>
<keyword evidence="7" id="KW-0016">Alginate biosynthesis</keyword>
<evidence type="ECO:0000256" key="4">
    <source>
        <dbReference type="ARBA" id="ARBA00013964"/>
    </source>
</evidence>
<proteinExistence type="inferred from homology"/>
<dbReference type="GO" id="GO:0042597">
    <property type="term" value="C:periplasmic space"/>
    <property type="evidence" value="ECO:0007669"/>
    <property type="project" value="UniProtKB-SubCell"/>
</dbReference>
<dbReference type="GO" id="GO:0042121">
    <property type="term" value="P:alginic acid biosynthetic process"/>
    <property type="evidence" value="ECO:0007669"/>
    <property type="project" value="UniProtKB-UniPathway"/>
</dbReference>
<comment type="similarity">
    <text evidence="3">Belongs to the AlgF family.</text>
</comment>
<dbReference type="UniPathway" id="UPA00286"/>
<organism evidence="9 10">
    <name type="scientific">Cognatishimia maritima</name>
    <dbReference type="NCBI Taxonomy" id="870908"/>
    <lineage>
        <taxon>Bacteria</taxon>
        <taxon>Pseudomonadati</taxon>
        <taxon>Pseudomonadota</taxon>
        <taxon>Alphaproteobacteria</taxon>
        <taxon>Rhodobacterales</taxon>
        <taxon>Paracoccaceae</taxon>
        <taxon>Cognatishimia</taxon>
    </lineage>
</organism>
<evidence type="ECO:0000256" key="7">
    <source>
        <dbReference type="ARBA" id="ARBA00022841"/>
    </source>
</evidence>
<evidence type="ECO:0000256" key="8">
    <source>
        <dbReference type="SAM" id="SignalP"/>
    </source>
</evidence>
<evidence type="ECO:0000313" key="9">
    <source>
        <dbReference type="EMBL" id="SHG95856.1"/>
    </source>
</evidence>
<keyword evidence="5 8" id="KW-0732">Signal</keyword>
<reference evidence="10" key="1">
    <citation type="submission" date="2016-11" db="EMBL/GenBank/DDBJ databases">
        <authorList>
            <person name="Varghese N."/>
            <person name="Submissions S."/>
        </authorList>
    </citation>
    <scope>NUCLEOTIDE SEQUENCE [LARGE SCALE GENOMIC DNA]</scope>
    <source>
        <strain evidence="10">DSM 28223</strain>
    </source>
</reference>
<accession>A0A1M5P213</accession>
<evidence type="ECO:0000256" key="2">
    <source>
        <dbReference type="ARBA" id="ARBA00005182"/>
    </source>
</evidence>
<gene>
    <name evidence="9" type="ORF">SAMN04488044_1693</name>
</gene>
<dbReference type="OrthoDB" id="7872201at2"/>
<comment type="subcellular location">
    <subcellularLocation>
        <location evidence="1">Periplasm</location>
    </subcellularLocation>
</comment>
<evidence type="ECO:0000256" key="1">
    <source>
        <dbReference type="ARBA" id="ARBA00004418"/>
    </source>
</evidence>
<comment type="pathway">
    <text evidence="2">Glycan biosynthesis; alginate biosynthesis.</text>
</comment>
<dbReference type="Proteomes" id="UP000184211">
    <property type="component" value="Unassembled WGS sequence"/>
</dbReference>
<name>A0A1M5P213_9RHOB</name>
<dbReference type="EMBL" id="FQWM01000002">
    <property type="protein sequence ID" value="SHG95856.1"/>
    <property type="molecule type" value="Genomic_DNA"/>
</dbReference>
<evidence type="ECO:0000256" key="6">
    <source>
        <dbReference type="ARBA" id="ARBA00022764"/>
    </source>
</evidence>
<feature type="signal peptide" evidence="8">
    <location>
        <begin position="1"/>
        <end position="23"/>
    </location>
</feature>
<dbReference type="AlphaFoldDB" id="A0A1M5P213"/>
<dbReference type="Pfam" id="PF11182">
    <property type="entry name" value="AlgF"/>
    <property type="match status" value="1"/>
</dbReference>
<evidence type="ECO:0000313" key="10">
    <source>
        <dbReference type="Proteomes" id="UP000184211"/>
    </source>
</evidence>
<protein>
    <recommendedName>
        <fullName evidence="4">Alginate biosynthesis protein AlgF</fullName>
    </recommendedName>
</protein>
<sequence length="200" mass="21413">MKRRFFLPAAVLSCVAAATTAFSDDVDDGLYDAPPPEDAGFVRFVGYETLDAPDLFGLSIPDDLLASQDYLVVSAANHEGLEAGQYVTIIPGRDTAPIIHVEPARNREKVLATLINLSPAEAISLKTADGKIAVVAPIAPFEIAHREVNPIAVELAIFDGDAMLGEPSKVIFKRNQHVTYLVGNDGSVSRFTSGFTSNKN</sequence>
<keyword evidence="10" id="KW-1185">Reference proteome</keyword>
<dbReference type="STRING" id="870908.SAMN04488044_1693"/>
<feature type="chain" id="PRO_5012974322" description="Alginate biosynthesis protein AlgF" evidence="8">
    <location>
        <begin position="24"/>
        <end position="200"/>
    </location>
</feature>
<evidence type="ECO:0000256" key="5">
    <source>
        <dbReference type="ARBA" id="ARBA00022729"/>
    </source>
</evidence>
<keyword evidence="6" id="KW-0574">Periplasm</keyword>
<dbReference type="GO" id="GO:0016740">
    <property type="term" value="F:transferase activity"/>
    <property type="evidence" value="ECO:0007669"/>
    <property type="project" value="UniProtKB-KW"/>
</dbReference>